<dbReference type="EMBL" id="JAXCGZ010003883">
    <property type="protein sequence ID" value="KAK7082820.1"/>
    <property type="molecule type" value="Genomic_DNA"/>
</dbReference>
<dbReference type="SMART" id="SM00587">
    <property type="entry name" value="CHK"/>
    <property type="match status" value="2"/>
</dbReference>
<dbReference type="PANTHER" id="PTHR11012">
    <property type="entry name" value="PROTEIN KINASE-LIKE DOMAIN-CONTAINING"/>
    <property type="match status" value="1"/>
</dbReference>
<name>A0AAN8XRD1_HALRR</name>
<dbReference type="InterPro" id="IPR011009">
    <property type="entry name" value="Kinase-like_dom_sf"/>
</dbReference>
<comment type="caution">
    <text evidence="2">The sequence shown here is derived from an EMBL/GenBank/DDBJ whole genome shotgun (WGS) entry which is preliminary data.</text>
</comment>
<evidence type="ECO:0000259" key="1">
    <source>
        <dbReference type="SMART" id="SM00587"/>
    </source>
</evidence>
<feature type="domain" description="CHK kinase-like" evidence="1">
    <location>
        <begin position="270"/>
        <end position="468"/>
    </location>
</feature>
<evidence type="ECO:0000313" key="2">
    <source>
        <dbReference type="EMBL" id="KAK7082820.1"/>
    </source>
</evidence>
<gene>
    <name evidence="2" type="ORF">SK128_022979</name>
</gene>
<dbReference type="Proteomes" id="UP001381693">
    <property type="component" value="Unassembled WGS sequence"/>
</dbReference>
<dbReference type="Pfam" id="PF02958">
    <property type="entry name" value="EcKL"/>
    <property type="match status" value="2"/>
</dbReference>
<protein>
    <recommendedName>
        <fullName evidence="1">CHK kinase-like domain-containing protein</fullName>
    </recommendedName>
</protein>
<accession>A0AAN8XRD1</accession>
<sequence length="1011" mass="116624">MAHFEGHAQYIFACQRVQSSKMNGTDETDLQKLQDVVTEERVLAMLRSDKGNEAQLISWKIRDFTQSDNNDTTFLTTLDIKYSNEGNIQNTCYIVRLKPCNQSDLSDDLLHLNTSDEDGLRVDFMPETSKSVLFSLDEAEKIHIPRPHDYILQEHVEIVLAEDKGENARLLSWEIVDIAPKGDTLTCYVTTVNVSYSLNGSTHQTSYFVKVNYPLQKDIKDFAQLMFLKEFDFFVSLVPDLNSELHDAGKSYLRVPNCFYTSKLKGKEVMYMEDLRNRSFRKSNKKRGFNSGHTILVMEEIARLHASSVLLQKRYPESDLTTKYKLLSVDFPNLQSHHKDYVSNILTWGIESSLVLLRNAGGHEKAVDWITRHKASVMDVMEDMVQRTSTFDVLCHGNCWNNNILFRYDSNGEPVDVMLLDFQRSRMASLATDLNYFLLMSLNGDTRQHGTETFLEKYFEEFHEVLQSAEVPMPFTFQELRLEYKRKRLFGLFFAMGVHPFVVQECTTVPDLEYSPSASENLHENSIDQSDVPNLDSECSLRSRFLTIFTELEREGVFDHTYKTNVILSVGVAKGVESLLSFLIMAANSKKSSDPRNLITKTHIQLALEADKGKDAKLISWNTVDFTKKGDNFISYVTSVRVKYFLNNAEQHVIYVVKLNPLRDFEAFEEFTTKMFVKEIDFYRNFLPELNSVLESLKLPPLRLPKCFHATKEPGKELIILEDLRSSGFTMAKRQKGLDYRHVLLVIKELARLHASSVFLQKKYAKQDLTERHPFLRLEWSSSASKESKQFNMIMAKSNENIISMLNHIGGYQKAVNWITKHKNRFVDIVQDMIKRAPPFDVVCHGDIWNNNILFRYDTRGSPAEVMLIDLQGSRLASLGTDLNHFLFTSLNGDVRQPNIQAFLTAYMDSFQEVLELGGIKMPFSFKDLQQEFKNRHLYGLIYAKIVLPTVVLESNETPEVEEVFGQTKKNEEEDTKQRFMQNLEENPLMRPRFLAVFDEMEQAGVFEAML</sequence>
<proteinExistence type="predicted"/>
<dbReference type="InterPro" id="IPR015897">
    <property type="entry name" value="CHK_kinase-like"/>
</dbReference>
<dbReference type="SUPFAM" id="SSF56112">
    <property type="entry name" value="Protein kinase-like (PK-like)"/>
    <property type="match status" value="2"/>
</dbReference>
<keyword evidence="3" id="KW-1185">Reference proteome</keyword>
<dbReference type="Gene3D" id="3.90.1200.10">
    <property type="match status" value="2"/>
</dbReference>
<feature type="domain" description="CHK kinase-like" evidence="1">
    <location>
        <begin position="719"/>
        <end position="917"/>
    </location>
</feature>
<dbReference type="AlphaFoldDB" id="A0AAN8XRD1"/>
<organism evidence="2 3">
    <name type="scientific">Halocaridina rubra</name>
    <name type="common">Hawaiian red shrimp</name>
    <dbReference type="NCBI Taxonomy" id="373956"/>
    <lineage>
        <taxon>Eukaryota</taxon>
        <taxon>Metazoa</taxon>
        <taxon>Ecdysozoa</taxon>
        <taxon>Arthropoda</taxon>
        <taxon>Crustacea</taxon>
        <taxon>Multicrustacea</taxon>
        <taxon>Malacostraca</taxon>
        <taxon>Eumalacostraca</taxon>
        <taxon>Eucarida</taxon>
        <taxon>Decapoda</taxon>
        <taxon>Pleocyemata</taxon>
        <taxon>Caridea</taxon>
        <taxon>Atyoidea</taxon>
        <taxon>Atyidae</taxon>
        <taxon>Halocaridina</taxon>
    </lineage>
</organism>
<evidence type="ECO:0000313" key="3">
    <source>
        <dbReference type="Proteomes" id="UP001381693"/>
    </source>
</evidence>
<reference evidence="2 3" key="1">
    <citation type="submission" date="2023-11" db="EMBL/GenBank/DDBJ databases">
        <title>Halocaridina rubra genome assembly.</title>
        <authorList>
            <person name="Smith C."/>
        </authorList>
    </citation>
    <scope>NUCLEOTIDE SEQUENCE [LARGE SCALE GENOMIC DNA]</scope>
    <source>
        <strain evidence="2">EP-1</strain>
        <tissue evidence="2">Whole</tissue>
    </source>
</reference>
<dbReference type="InterPro" id="IPR004119">
    <property type="entry name" value="EcKL"/>
</dbReference>
<dbReference type="PANTHER" id="PTHR11012:SF30">
    <property type="entry name" value="PROTEIN KINASE-LIKE DOMAIN-CONTAINING"/>
    <property type="match status" value="1"/>
</dbReference>